<accession>A0AAV4E0M7</accession>
<name>A0AAV4E0M7_9GAST</name>
<dbReference type="Proteomes" id="UP000735302">
    <property type="component" value="Unassembled WGS sequence"/>
</dbReference>
<comment type="caution">
    <text evidence="1">The sequence shown here is derived from an EMBL/GenBank/DDBJ whole genome shotgun (WGS) entry which is preliminary data.</text>
</comment>
<dbReference type="AlphaFoldDB" id="A0AAV4E0M7"/>
<sequence length="86" mass="9652">MHGEDSRGWTRRTSLGWWMGKVELGQENTGEGDFHNKVISGFQAFRQARGMVSGLESATERSLQISQRTFLATLATDAPLEKMRHA</sequence>
<reference evidence="1 2" key="1">
    <citation type="journal article" date="2021" name="Elife">
        <title>Chloroplast acquisition without the gene transfer in kleptoplastic sea slugs, Plakobranchus ocellatus.</title>
        <authorList>
            <person name="Maeda T."/>
            <person name="Takahashi S."/>
            <person name="Yoshida T."/>
            <person name="Shimamura S."/>
            <person name="Takaki Y."/>
            <person name="Nagai Y."/>
            <person name="Toyoda A."/>
            <person name="Suzuki Y."/>
            <person name="Arimoto A."/>
            <person name="Ishii H."/>
            <person name="Satoh N."/>
            <person name="Nishiyama T."/>
            <person name="Hasebe M."/>
            <person name="Maruyama T."/>
            <person name="Minagawa J."/>
            <person name="Obokata J."/>
            <person name="Shigenobu S."/>
        </authorList>
    </citation>
    <scope>NUCLEOTIDE SEQUENCE [LARGE SCALE GENOMIC DNA]</scope>
</reference>
<organism evidence="1 2">
    <name type="scientific">Plakobranchus ocellatus</name>
    <dbReference type="NCBI Taxonomy" id="259542"/>
    <lineage>
        <taxon>Eukaryota</taxon>
        <taxon>Metazoa</taxon>
        <taxon>Spiralia</taxon>
        <taxon>Lophotrochozoa</taxon>
        <taxon>Mollusca</taxon>
        <taxon>Gastropoda</taxon>
        <taxon>Heterobranchia</taxon>
        <taxon>Euthyneura</taxon>
        <taxon>Panpulmonata</taxon>
        <taxon>Sacoglossa</taxon>
        <taxon>Placobranchoidea</taxon>
        <taxon>Plakobranchidae</taxon>
        <taxon>Plakobranchus</taxon>
    </lineage>
</organism>
<keyword evidence="2" id="KW-1185">Reference proteome</keyword>
<gene>
    <name evidence="1" type="ORF">PoB_007615600</name>
</gene>
<proteinExistence type="predicted"/>
<dbReference type="EMBL" id="BLXT01008494">
    <property type="protein sequence ID" value="GFO49651.1"/>
    <property type="molecule type" value="Genomic_DNA"/>
</dbReference>
<evidence type="ECO:0000313" key="1">
    <source>
        <dbReference type="EMBL" id="GFO49651.1"/>
    </source>
</evidence>
<protein>
    <submittedName>
        <fullName evidence="1">Uncharacterized protein</fullName>
    </submittedName>
</protein>
<evidence type="ECO:0000313" key="2">
    <source>
        <dbReference type="Proteomes" id="UP000735302"/>
    </source>
</evidence>